<proteinExistence type="predicted"/>
<name>A0A1J1C9E0_CALAY</name>
<sequence length="39" mass="4393">MRRRPGATPRAVFSAGNWSALSERSVSPSERLFENVIFL</sequence>
<dbReference type="KEGG" id="caby:Cabys_2271"/>
<organism evidence="1 2">
    <name type="scientific">Caldithrix abyssi DSM 13497</name>
    <dbReference type="NCBI Taxonomy" id="880073"/>
    <lineage>
        <taxon>Bacteria</taxon>
        <taxon>Pseudomonadati</taxon>
        <taxon>Calditrichota</taxon>
        <taxon>Calditrichia</taxon>
        <taxon>Calditrichales</taxon>
        <taxon>Calditrichaceae</taxon>
        <taxon>Caldithrix</taxon>
    </lineage>
</organism>
<evidence type="ECO:0000313" key="2">
    <source>
        <dbReference type="Proteomes" id="UP000183868"/>
    </source>
</evidence>
<protein>
    <submittedName>
        <fullName evidence="1">Uncharacterized protein</fullName>
    </submittedName>
</protein>
<dbReference type="EMBL" id="CP018099">
    <property type="protein sequence ID" value="APF19020.1"/>
    <property type="molecule type" value="Genomic_DNA"/>
</dbReference>
<dbReference type="AlphaFoldDB" id="A0A1J1C9E0"/>
<reference evidence="1 2" key="1">
    <citation type="submission" date="2016-11" db="EMBL/GenBank/DDBJ databases">
        <title>Genomic analysis of Caldithrix abyssi and proposal of a novel bacterial phylum Caldithrichaeota.</title>
        <authorList>
            <person name="Kublanov I."/>
            <person name="Sigalova O."/>
            <person name="Gavrilov S."/>
            <person name="Lebedinsky A."/>
            <person name="Ivanova N."/>
            <person name="Daum C."/>
            <person name="Reddy T."/>
            <person name="Klenk H.P."/>
            <person name="Goker M."/>
            <person name="Reva O."/>
            <person name="Miroshnichenko M."/>
            <person name="Kyprides N."/>
            <person name="Woyke T."/>
            <person name="Gelfand M."/>
        </authorList>
    </citation>
    <scope>NUCLEOTIDE SEQUENCE [LARGE SCALE GENOMIC DNA]</scope>
    <source>
        <strain evidence="1 2">LF13</strain>
    </source>
</reference>
<dbReference type="Proteomes" id="UP000183868">
    <property type="component" value="Chromosome"/>
</dbReference>
<accession>A0A1J1C9E0</accession>
<evidence type="ECO:0000313" key="1">
    <source>
        <dbReference type="EMBL" id="APF19020.1"/>
    </source>
</evidence>
<gene>
    <name evidence="1" type="ORF">Cabys_2271</name>
</gene>